<dbReference type="Proteomes" id="UP000469558">
    <property type="component" value="Unassembled WGS sequence"/>
</dbReference>
<dbReference type="PANTHER" id="PTHR42973:SF39">
    <property type="entry name" value="FAD-BINDING PCMH-TYPE DOMAIN-CONTAINING PROTEIN"/>
    <property type="match status" value="1"/>
</dbReference>
<accession>A0A8T9CHM4</accession>
<dbReference type="Gene3D" id="3.30.465.10">
    <property type="match status" value="1"/>
</dbReference>
<dbReference type="InterPro" id="IPR006093">
    <property type="entry name" value="Oxy_OxRdtase_FAD_BS"/>
</dbReference>
<evidence type="ECO:0000256" key="5">
    <source>
        <dbReference type="ARBA" id="ARBA00023002"/>
    </source>
</evidence>
<dbReference type="GO" id="GO:0071949">
    <property type="term" value="F:FAD binding"/>
    <property type="evidence" value="ECO:0007669"/>
    <property type="project" value="InterPro"/>
</dbReference>
<dbReference type="InterPro" id="IPR036318">
    <property type="entry name" value="FAD-bd_PCMH-like_sf"/>
</dbReference>
<dbReference type="Gene3D" id="3.30.43.10">
    <property type="entry name" value="Uridine Diphospho-n-acetylenolpyruvylglucosamine Reductase, domain 2"/>
    <property type="match status" value="1"/>
</dbReference>
<dbReference type="OrthoDB" id="415825at2759"/>
<keyword evidence="4" id="KW-0274">FAD</keyword>
<gene>
    <name evidence="7" type="primary">HDNO</name>
    <name evidence="7" type="ORF">LSUE1_G000276</name>
</gene>
<dbReference type="InterPro" id="IPR016167">
    <property type="entry name" value="FAD-bd_PCMH_sub1"/>
</dbReference>
<dbReference type="PROSITE" id="PS00862">
    <property type="entry name" value="OX2_COVAL_FAD"/>
    <property type="match status" value="1"/>
</dbReference>
<organism evidence="7 8">
    <name type="scientific">Lachnellula suecica</name>
    <dbReference type="NCBI Taxonomy" id="602035"/>
    <lineage>
        <taxon>Eukaryota</taxon>
        <taxon>Fungi</taxon>
        <taxon>Dikarya</taxon>
        <taxon>Ascomycota</taxon>
        <taxon>Pezizomycotina</taxon>
        <taxon>Leotiomycetes</taxon>
        <taxon>Helotiales</taxon>
        <taxon>Lachnaceae</taxon>
        <taxon>Lachnellula</taxon>
    </lineage>
</organism>
<dbReference type="PROSITE" id="PS51387">
    <property type="entry name" value="FAD_PCMH"/>
    <property type="match status" value="1"/>
</dbReference>
<comment type="cofactor">
    <cofactor evidence="1">
        <name>FAD</name>
        <dbReference type="ChEBI" id="CHEBI:57692"/>
    </cofactor>
</comment>
<proteinExistence type="inferred from homology"/>
<evidence type="ECO:0000256" key="1">
    <source>
        <dbReference type="ARBA" id="ARBA00001974"/>
    </source>
</evidence>
<evidence type="ECO:0000313" key="7">
    <source>
        <dbReference type="EMBL" id="TVY85349.1"/>
    </source>
</evidence>
<dbReference type="InterPro" id="IPR006094">
    <property type="entry name" value="Oxid_FAD_bind_N"/>
</dbReference>
<dbReference type="InterPro" id="IPR016166">
    <property type="entry name" value="FAD-bd_PCMH"/>
</dbReference>
<evidence type="ECO:0000256" key="2">
    <source>
        <dbReference type="ARBA" id="ARBA00005466"/>
    </source>
</evidence>
<evidence type="ECO:0000259" key="6">
    <source>
        <dbReference type="PROSITE" id="PS51387"/>
    </source>
</evidence>
<dbReference type="AlphaFoldDB" id="A0A8T9CHM4"/>
<dbReference type="GO" id="GO:0016491">
    <property type="term" value="F:oxidoreductase activity"/>
    <property type="evidence" value="ECO:0007669"/>
    <property type="project" value="UniProtKB-KW"/>
</dbReference>
<sequence length="474" mass="52969">MVSAPSVVWRDSPGYEEARIGRVFNHRRPDRYPKGVVQPINVEEVASAVKLANQMNLRVSVRSGGHSWAAWSVRDEALLIDLGNLKCLELNESSGIVKASPSTTGRVLNEYLATKGKMFGSSDSPLVVHAFLEALLIIDTTLGGFLLQGGMGWNCKNWGWACERIVAVEVVTADGEILLCDKDNSSDLFWAARGAGPGFPAIVTSFYLEARNVFSNIMKSTFIWPLEQYKTIMDWTIDTTPKCDESIEVVCVSLRPDPTKEPVILSSFVTFQNSEEAATASLKLANDTRPPGAIMTSINEPSSLPLEYVGQDMANPKGFRYNSDNAYIDNNADAAEVLREAFTTLPEGTKTFALWFAMNPCSRRELPDMALSMQSDHYFALYTIWEDPKDDERCDSWLKNVMAKVERKSVGAYLGDSDFQVRRTRFWEDSQGKKLMEIRRKWDPRGTVCGFLDQGDKSGVNGLENRHEWHENSA</sequence>
<reference evidence="7 8" key="1">
    <citation type="submission" date="2018-05" db="EMBL/GenBank/DDBJ databases">
        <title>Genome sequencing and assembly of the regulated plant pathogen Lachnellula willkommii and related sister species for the development of diagnostic species identification markers.</title>
        <authorList>
            <person name="Giroux E."/>
            <person name="Bilodeau G."/>
        </authorList>
    </citation>
    <scope>NUCLEOTIDE SEQUENCE [LARGE SCALE GENOMIC DNA]</scope>
    <source>
        <strain evidence="7 8">CBS 268.59</strain>
    </source>
</reference>
<dbReference type="InterPro" id="IPR016169">
    <property type="entry name" value="FAD-bd_PCMH_sub2"/>
</dbReference>
<evidence type="ECO:0000256" key="4">
    <source>
        <dbReference type="ARBA" id="ARBA00022827"/>
    </source>
</evidence>
<evidence type="ECO:0000256" key="3">
    <source>
        <dbReference type="ARBA" id="ARBA00022630"/>
    </source>
</evidence>
<dbReference type="EMBL" id="QGMK01000012">
    <property type="protein sequence ID" value="TVY85349.1"/>
    <property type="molecule type" value="Genomic_DNA"/>
</dbReference>
<keyword evidence="8" id="KW-1185">Reference proteome</keyword>
<dbReference type="Pfam" id="PF01565">
    <property type="entry name" value="FAD_binding_4"/>
    <property type="match status" value="1"/>
</dbReference>
<comment type="caution">
    <text evidence="7">The sequence shown here is derived from an EMBL/GenBank/DDBJ whole genome shotgun (WGS) entry which is preliminary data.</text>
</comment>
<evidence type="ECO:0000313" key="8">
    <source>
        <dbReference type="Proteomes" id="UP000469558"/>
    </source>
</evidence>
<dbReference type="InterPro" id="IPR050416">
    <property type="entry name" value="FAD-linked_Oxidoreductase"/>
</dbReference>
<feature type="domain" description="FAD-binding PCMH-type" evidence="6">
    <location>
        <begin position="29"/>
        <end position="213"/>
    </location>
</feature>
<keyword evidence="5" id="KW-0560">Oxidoreductase</keyword>
<comment type="similarity">
    <text evidence="2">Belongs to the oxygen-dependent FAD-linked oxidoreductase family.</text>
</comment>
<dbReference type="PANTHER" id="PTHR42973">
    <property type="entry name" value="BINDING OXIDOREDUCTASE, PUTATIVE (AFU_ORTHOLOGUE AFUA_1G17690)-RELATED"/>
    <property type="match status" value="1"/>
</dbReference>
<keyword evidence="3" id="KW-0285">Flavoprotein</keyword>
<dbReference type="SUPFAM" id="SSF56176">
    <property type="entry name" value="FAD-binding/transporter-associated domain-like"/>
    <property type="match status" value="1"/>
</dbReference>
<name>A0A8T9CHM4_9HELO</name>
<protein>
    <submittedName>
        <fullName evidence="7">6-hydroxy-D-nicotine oxidase</fullName>
    </submittedName>
</protein>
<dbReference type="Gene3D" id="3.40.462.20">
    <property type="match status" value="1"/>
</dbReference>